<keyword evidence="3 8" id="KW-0489">Methyltransferase</keyword>
<dbReference type="Proteomes" id="UP000537204">
    <property type="component" value="Unassembled WGS sequence"/>
</dbReference>
<dbReference type="EC" id="2.1.1.72" evidence="2"/>
<dbReference type="GO" id="GO:0008170">
    <property type="term" value="F:N-methyltransferase activity"/>
    <property type="evidence" value="ECO:0007669"/>
    <property type="project" value="InterPro"/>
</dbReference>
<dbReference type="InterPro" id="IPR029063">
    <property type="entry name" value="SAM-dependent_MTases_sf"/>
</dbReference>
<proteinExistence type="inferred from homology"/>
<reference evidence="8 9" key="1">
    <citation type="submission" date="2020-08" db="EMBL/GenBank/DDBJ databases">
        <title>Genomic Encyclopedia of Type Strains, Phase IV (KMG-V): Genome sequencing to study the core and pangenomes of soil and plant-associated prokaryotes.</title>
        <authorList>
            <person name="Whitman W."/>
        </authorList>
    </citation>
    <scope>NUCLEOTIDE SEQUENCE [LARGE SCALE GENOMIC DNA]</scope>
    <source>
        <strain evidence="8 9">S3M1</strain>
    </source>
</reference>
<dbReference type="InterPro" id="IPR002941">
    <property type="entry name" value="DNA_methylase_N4/N6"/>
</dbReference>
<dbReference type="CDD" id="cd02440">
    <property type="entry name" value="AdoMet_MTases"/>
    <property type="match status" value="1"/>
</dbReference>
<dbReference type="Pfam" id="PF01555">
    <property type="entry name" value="N6_N4_Mtase"/>
    <property type="match status" value="1"/>
</dbReference>
<evidence type="ECO:0000256" key="6">
    <source>
        <dbReference type="ARBA" id="ARBA00047942"/>
    </source>
</evidence>
<accession>A0A7W8ZNT1</accession>
<protein>
    <recommendedName>
        <fullName evidence="2">site-specific DNA-methyltransferase (adenine-specific)</fullName>
        <ecNumber evidence="2">2.1.1.72</ecNumber>
    </recommendedName>
</protein>
<organism evidence="8 9">
    <name type="scientific">Pedobacter cryoconitis</name>
    <dbReference type="NCBI Taxonomy" id="188932"/>
    <lineage>
        <taxon>Bacteria</taxon>
        <taxon>Pseudomonadati</taxon>
        <taxon>Bacteroidota</taxon>
        <taxon>Sphingobacteriia</taxon>
        <taxon>Sphingobacteriales</taxon>
        <taxon>Sphingobacteriaceae</taxon>
        <taxon>Pedobacter</taxon>
    </lineage>
</organism>
<keyword evidence="5" id="KW-0949">S-adenosyl-L-methionine</keyword>
<dbReference type="RefSeq" id="WP_183883140.1">
    <property type="nucleotide sequence ID" value="NZ_JACHCE010000004.1"/>
</dbReference>
<name>A0A7W8ZNT1_9SPHI</name>
<evidence type="ECO:0000256" key="1">
    <source>
        <dbReference type="ARBA" id="ARBA00006594"/>
    </source>
</evidence>
<dbReference type="GO" id="GO:0032259">
    <property type="term" value="P:methylation"/>
    <property type="evidence" value="ECO:0007669"/>
    <property type="project" value="UniProtKB-KW"/>
</dbReference>
<dbReference type="GO" id="GO:0003677">
    <property type="term" value="F:DNA binding"/>
    <property type="evidence" value="ECO:0007669"/>
    <property type="project" value="InterPro"/>
</dbReference>
<evidence type="ECO:0000256" key="3">
    <source>
        <dbReference type="ARBA" id="ARBA00022603"/>
    </source>
</evidence>
<comment type="caution">
    <text evidence="8">The sequence shown here is derived from an EMBL/GenBank/DDBJ whole genome shotgun (WGS) entry which is preliminary data.</text>
</comment>
<dbReference type="InterPro" id="IPR002295">
    <property type="entry name" value="N4/N6-MTase_EcoPI_Mod-like"/>
</dbReference>
<keyword evidence="4 8" id="KW-0808">Transferase</keyword>
<dbReference type="GO" id="GO:0009007">
    <property type="term" value="F:site-specific DNA-methyltransferase (adenine-specific) activity"/>
    <property type="evidence" value="ECO:0007669"/>
    <property type="project" value="UniProtKB-EC"/>
</dbReference>
<dbReference type="AlphaFoldDB" id="A0A7W8ZNT1"/>
<evidence type="ECO:0000256" key="2">
    <source>
        <dbReference type="ARBA" id="ARBA00011900"/>
    </source>
</evidence>
<gene>
    <name evidence="8" type="ORF">HDE68_003186</name>
</gene>
<dbReference type="PRINTS" id="PR00506">
    <property type="entry name" value="D21N6MTFRASE"/>
</dbReference>
<comment type="similarity">
    <text evidence="1">Belongs to the N(4)/N(6)-methyltransferase family.</text>
</comment>
<feature type="domain" description="DNA methylase N-4/N-6" evidence="7">
    <location>
        <begin position="126"/>
        <end position="338"/>
    </location>
</feature>
<dbReference type="InterPro" id="IPR002052">
    <property type="entry name" value="DNA_methylase_N6_adenine_CS"/>
</dbReference>
<dbReference type="Gene3D" id="3.40.50.150">
    <property type="entry name" value="Vaccinia Virus protein VP39"/>
    <property type="match status" value="1"/>
</dbReference>
<dbReference type="SUPFAM" id="SSF53335">
    <property type="entry name" value="S-adenosyl-L-methionine-dependent methyltransferases"/>
    <property type="match status" value="1"/>
</dbReference>
<evidence type="ECO:0000313" key="8">
    <source>
        <dbReference type="EMBL" id="MBB5637273.1"/>
    </source>
</evidence>
<evidence type="ECO:0000259" key="7">
    <source>
        <dbReference type="Pfam" id="PF01555"/>
    </source>
</evidence>
<sequence>MKSLYAILDIDRKDKKKIDELAKQIDSSTKALNYYNDNHLIPSTKELDKIGEIHNLNPYQIMIEMGIYSQSLKALLSQKGYEISKLLGIQQNIKKKNHKITYETELGKLYQGDCISLMNTIEDSTVDLVFADPPFNLNKLYPSMMDDNISKQDYIKWTESWIDECIRILKPGGSLYIWNLPKWNVYFSEYLSHRLTFRNWISVDMKFSLPISGKLYPSHYSLLYFVKGEKPNSFKPDRMAMETCPHCYKELKDYGGYKSKMNPKGINMGDVWYDIPPVRHSKYKKRVDANELSIKLMDRIIEMSTEEGDLVFDPFGGSGTTYSIAEIKKRKWLGIELGPTDIIIDRLENKIDDQVHLEKVREKYNSLFPEKIKNERIKKGLWTDDSFLCHT</sequence>
<dbReference type="PROSITE" id="PS00092">
    <property type="entry name" value="N6_MTASE"/>
    <property type="match status" value="1"/>
</dbReference>
<dbReference type="EMBL" id="JACHCE010000004">
    <property type="protein sequence ID" value="MBB5637273.1"/>
    <property type="molecule type" value="Genomic_DNA"/>
</dbReference>
<evidence type="ECO:0000256" key="4">
    <source>
        <dbReference type="ARBA" id="ARBA00022679"/>
    </source>
</evidence>
<evidence type="ECO:0000256" key="5">
    <source>
        <dbReference type="ARBA" id="ARBA00022691"/>
    </source>
</evidence>
<evidence type="ECO:0000313" key="9">
    <source>
        <dbReference type="Proteomes" id="UP000537204"/>
    </source>
</evidence>
<comment type="catalytic activity">
    <reaction evidence="6">
        <text>a 2'-deoxyadenosine in DNA + S-adenosyl-L-methionine = an N(6)-methyl-2'-deoxyadenosine in DNA + S-adenosyl-L-homocysteine + H(+)</text>
        <dbReference type="Rhea" id="RHEA:15197"/>
        <dbReference type="Rhea" id="RHEA-COMP:12418"/>
        <dbReference type="Rhea" id="RHEA-COMP:12419"/>
        <dbReference type="ChEBI" id="CHEBI:15378"/>
        <dbReference type="ChEBI" id="CHEBI:57856"/>
        <dbReference type="ChEBI" id="CHEBI:59789"/>
        <dbReference type="ChEBI" id="CHEBI:90615"/>
        <dbReference type="ChEBI" id="CHEBI:90616"/>
        <dbReference type="EC" id="2.1.1.72"/>
    </reaction>
</comment>